<feature type="region of interest" description="Disordered" evidence="11">
    <location>
        <begin position="44"/>
        <end position="121"/>
    </location>
</feature>
<feature type="domain" description="GATA-type" evidence="12">
    <location>
        <begin position="297"/>
        <end position="344"/>
    </location>
</feature>
<dbReference type="PROSITE" id="PS00344">
    <property type="entry name" value="GATA_ZN_FINGER_1"/>
    <property type="match status" value="2"/>
</dbReference>
<evidence type="ECO:0000256" key="11">
    <source>
        <dbReference type="SAM" id="MobiDB-lite"/>
    </source>
</evidence>
<evidence type="ECO:0000259" key="12">
    <source>
        <dbReference type="PROSITE" id="PS50114"/>
    </source>
</evidence>
<evidence type="ECO:0000256" key="10">
    <source>
        <dbReference type="SAM" id="Coils"/>
    </source>
</evidence>
<dbReference type="PROSITE" id="PS50114">
    <property type="entry name" value="GATA_ZN_FINGER_2"/>
    <property type="match status" value="2"/>
</dbReference>
<evidence type="ECO:0000256" key="5">
    <source>
        <dbReference type="ARBA" id="ARBA00022833"/>
    </source>
</evidence>
<protein>
    <recommendedName>
        <fullName evidence="12">GATA-type domain-containing protein</fullName>
    </recommendedName>
</protein>
<keyword evidence="8" id="KW-0539">Nucleus</keyword>
<evidence type="ECO:0000313" key="13">
    <source>
        <dbReference type="EMBL" id="KAA6409283.1"/>
    </source>
</evidence>
<dbReference type="GO" id="GO:0008270">
    <property type="term" value="F:zinc ion binding"/>
    <property type="evidence" value="ECO:0007669"/>
    <property type="project" value="UniProtKB-KW"/>
</dbReference>
<dbReference type="PANTHER" id="PTHR10071:SF335">
    <property type="entry name" value="IRON-SENSING TRANSCRIPTIONAL REPRESSOR-RELATED"/>
    <property type="match status" value="1"/>
</dbReference>
<feature type="domain" description="GATA-type" evidence="12">
    <location>
        <begin position="117"/>
        <end position="164"/>
    </location>
</feature>
<keyword evidence="6" id="KW-0805">Transcription regulation</keyword>
<dbReference type="EMBL" id="VXIT01000011">
    <property type="protein sequence ID" value="KAA6409283.1"/>
    <property type="molecule type" value="Genomic_DNA"/>
</dbReference>
<evidence type="ECO:0000256" key="6">
    <source>
        <dbReference type="ARBA" id="ARBA00023015"/>
    </source>
</evidence>
<dbReference type="PRINTS" id="PR00619">
    <property type="entry name" value="GATAZNFINGER"/>
</dbReference>
<organism evidence="13 14">
    <name type="scientific">Lasallia pustulata</name>
    <dbReference type="NCBI Taxonomy" id="136370"/>
    <lineage>
        <taxon>Eukaryota</taxon>
        <taxon>Fungi</taxon>
        <taxon>Dikarya</taxon>
        <taxon>Ascomycota</taxon>
        <taxon>Pezizomycotina</taxon>
        <taxon>Lecanoromycetes</taxon>
        <taxon>OSLEUM clade</taxon>
        <taxon>Umbilicariomycetidae</taxon>
        <taxon>Umbilicariales</taxon>
        <taxon>Umbilicariaceae</taxon>
        <taxon>Lasallia</taxon>
    </lineage>
</organism>
<dbReference type="GO" id="GO:0006879">
    <property type="term" value="P:intracellular iron ion homeostasis"/>
    <property type="evidence" value="ECO:0007669"/>
    <property type="project" value="UniProtKB-ARBA"/>
</dbReference>
<dbReference type="GO" id="GO:0000978">
    <property type="term" value="F:RNA polymerase II cis-regulatory region sequence-specific DNA binding"/>
    <property type="evidence" value="ECO:0007669"/>
    <property type="project" value="TreeGrafter"/>
</dbReference>
<dbReference type="CDD" id="cd00202">
    <property type="entry name" value="ZnF_GATA"/>
    <property type="match status" value="2"/>
</dbReference>
<feature type="compositionally biased region" description="Polar residues" evidence="11">
    <location>
        <begin position="356"/>
        <end position="372"/>
    </location>
</feature>
<feature type="coiled-coil region" evidence="10">
    <location>
        <begin position="570"/>
        <end position="597"/>
    </location>
</feature>
<feature type="region of interest" description="Disordered" evidence="11">
    <location>
        <begin position="531"/>
        <end position="567"/>
    </location>
</feature>
<feature type="region of interest" description="Disordered" evidence="11">
    <location>
        <begin position="348"/>
        <end position="499"/>
    </location>
</feature>
<feature type="region of interest" description="Disordered" evidence="11">
    <location>
        <begin position="157"/>
        <end position="189"/>
    </location>
</feature>
<feature type="compositionally biased region" description="Polar residues" evidence="11">
    <location>
        <begin position="16"/>
        <end position="29"/>
    </location>
</feature>
<dbReference type="Pfam" id="PF00320">
    <property type="entry name" value="GATA"/>
    <property type="match status" value="2"/>
</dbReference>
<evidence type="ECO:0000256" key="7">
    <source>
        <dbReference type="ARBA" id="ARBA00023163"/>
    </source>
</evidence>
<dbReference type="InterPro" id="IPR013088">
    <property type="entry name" value="Znf_NHR/GATA"/>
</dbReference>
<keyword evidence="3" id="KW-0677">Repeat</keyword>
<feature type="compositionally biased region" description="Basic and acidic residues" evidence="11">
    <location>
        <begin position="484"/>
        <end position="495"/>
    </location>
</feature>
<evidence type="ECO:0000256" key="2">
    <source>
        <dbReference type="ARBA" id="ARBA00022723"/>
    </source>
</evidence>
<evidence type="ECO:0000313" key="14">
    <source>
        <dbReference type="Proteomes" id="UP000324767"/>
    </source>
</evidence>
<dbReference type="FunFam" id="3.30.50.10:FF:000007">
    <property type="entry name" value="Nitrogen regulatory AreA, N-terminal"/>
    <property type="match status" value="1"/>
</dbReference>
<sequence length="598" mass="64751">MTGLVTTDAQERVSRGISTLPSSHHMLSQQSSDLDYEIAQQLVRHSQEARDGSRGGFITSAKDTRASPTPVINGTNNDEDAITTGHEHDMQKRRSPPQASLQDRPREGQYAPLTNAPAMGQVCSNCGTTRTPLWRRSPVGSTICNACGLYLKARNTSRPTNLKRPPSTPISGPSSEPDTPDQHRSVSPSIKNAMPQTVGATYVSASQAPTGSCPGGGHCNGNGGAEACNGCPAYNNRVAKTKQLSVADAASRPRTADPVQNHDPYATDTSQDDGPTAPERPNGQRASIHTSSVLVACANCGTTITPLWRRDEGGHTICNACGLYHKLHGVHRPVAMKKSVIKRRKRVIPATHEHSPVQSHLASVPRSISSDSQHTDTAKPKDTRDQAGNINPDGSINLGFRSRGSDGNLSNHHRGYQPPPIDFTGYQVDRPRHQGDYRQELQRVSPNTVHADSTNVPSTQPPVSVSSTPPRNTRKRSLSIAEGDSARDHHSENARSNRLSSISSILNPAQQIDGDNVLIDPSLTAIDRDHYHQQQHQNLQHQPPPASSSGDQSWPVTVDDPGGKERLARRAQLQREAEEMREMLKAKERELAELSGEG</sequence>
<dbReference type="Gene3D" id="3.30.50.10">
    <property type="entry name" value="Erythroid Transcription Factor GATA-1, subunit A"/>
    <property type="match status" value="2"/>
</dbReference>
<dbReference type="GO" id="GO:0000122">
    <property type="term" value="P:negative regulation of transcription by RNA polymerase II"/>
    <property type="evidence" value="ECO:0007669"/>
    <property type="project" value="TreeGrafter"/>
</dbReference>
<dbReference type="InterPro" id="IPR000679">
    <property type="entry name" value="Znf_GATA"/>
</dbReference>
<gene>
    <name evidence="13" type="ORF">FRX48_06836</name>
</gene>
<evidence type="ECO:0000256" key="1">
    <source>
        <dbReference type="ARBA" id="ARBA00004123"/>
    </source>
</evidence>
<feature type="region of interest" description="Disordered" evidence="11">
    <location>
        <begin position="244"/>
        <end position="286"/>
    </location>
</feature>
<dbReference type="InterPro" id="IPR039355">
    <property type="entry name" value="Transcription_factor_GATA"/>
</dbReference>
<dbReference type="OrthoDB" id="515401at2759"/>
<reference evidence="13 14" key="1">
    <citation type="submission" date="2019-09" db="EMBL/GenBank/DDBJ databases">
        <title>The hologenome of the rock-dwelling lichen Lasallia pustulata.</title>
        <authorList>
            <person name="Greshake Tzovaras B."/>
            <person name="Segers F."/>
            <person name="Bicker A."/>
            <person name="Dal Grande F."/>
            <person name="Otte J."/>
            <person name="Hankeln T."/>
            <person name="Schmitt I."/>
            <person name="Ebersberger I."/>
        </authorList>
    </citation>
    <scope>NUCLEOTIDE SEQUENCE [LARGE SCALE GENOMIC DNA]</scope>
    <source>
        <strain evidence="13">A1-1</strain>
    </source>
</reference>
<keyword evidence="7" id="KW-0804">Transcription</keyword>
<keyword evidence="5" id="KW-0862">Zinc</keyword>
<evidence type="ECO:0000256" key="8">
    <source>
        <dbReference type="ARBA" id="ARBA00023242"/>
    </source>
</evidence>
<accession>A0A5M8PIP6</accession>
<dbReference type="FunFam" id="3.30.50.10:FF:000039">
    <property type="entry name" value="Siderophore transcription factor SreA"/>
    <property type="match status" value="1"/>
</dbReference>
<dbReference type="GO" id="GO:0034757">
    <property type="term" value="P:negative regulation of iron ion transport"/>
    <property type="evidence" value="ECO:0007669"/>
    <property type="project" value="UniProtKB-ARBA"/>
</dbReference>
<dbReference type="SUPFAM" id="SSF57716">
    <property type="entry name" value="Glucocorticoid receptor-like (DNA-binding domain)"/>
    <property type="match status" value="2"/>
</dbReference>
<dbReference type="AlphaFoldDB" id="A0A5M8PIP6"/>
<dbReference type="PANTHER" id="PTHR10071">
    <property type="entry name" value="TRANSCRIPTION FACTOR GATA FAMILY MEMBER"/>
    <property type="match status" value="1"/>
</dbReference>
<feature type="compositionally biased region" description="Low complexity" evidence="11">
    <location>
        <begin position="453"/>
        <end position="470"/>
    </location>
</feature>
<evidence type="ECO:0000256" key="3">
    <source>
        <dbReference type="ARBA" id="ARBA00022737"/>
    </source>
</evidence>
<comment type="subcellular location">
    <subcellularLocation>
        <location evidence="1">Nucleus</location>
    </subcellularLocation>
</comment>
<name>A0A5M8PIP6_9LECA</name>
<feature type="compositionally biased region" description="Basic and acidic residues" evidence="11">
    <location>
        <begin position="373"/>
        <end position="385"/>
    </location>
</feature>
<feature type="compositionally biased region" description="Polar residues" evidence="11">
    <location>
        <begin position="442"/>
        <end position="452"/>
    </location>
</feature>
<feature type="region of interest" description="Disordered" evidence="11">
    <location>
        <begin position="1"/>
        <end position="29"/>
    </location>
</feature>
<dbReference type="Proteomes" id="UP000324767">
    <property type="component" value="Unassembled WGS sequence"/>
</dbReference>
<comment type="caution">
    <text evidence="13">The sequence shown here is derived from an EMBL/GenBank/DDBJ whole genome shotgun (WGS) entry which is preliminary data.</text>
</comment>
<keyword evidence="4 9" id="KW-0863">Zinc-finger</keyword>
<keyword evidence="10" id="KW-0175">Coiled coil</keyword>
<dbReference type="GO" id="GO:0000981">
    <property type="term" value="F:DNA-binding transcription factor activity, RNA polymerase II-specific"/>
    <property type="evidence" value="ECO:0007669"/>
    <property type="project" value="TreeGrafter"/>
</dbReference>
<evidence type="ECO:0000256" key="4">
    <source>
        <dbReference type="ARBA" id="ARBA00022771"/>
    </source>
</evidence>
<proteinExistence type="predicted"/>
<keyword evidence="2" id="KW-0479">Metal-binding</keyword>
<feature type="compositionally biased region" description="Basic and acidic residues" evidence="11">
    <location>
        <begin position="429"/>
        <end position="441"/>
    </location>
</feature>
<dbReference type="GO" id="GO:0005634">
    <property type="term" value="C:nucleus"/>
    <property type="evidence" value="ECO:0007669"/>
    <property type="project" value="UniProtKB-SubCell"/>
</dbReference>
<feature type="compositionally biased region" description="Polar residues" evidence="11">
    <location>
        <begin position="66"/>
        <end position="76"/>
    </location>
</feature>
<dbReference type="SMART" id="SM00401">
    <property type="entry name" value="ZnF_GATA"/>
    <property type="match status" value="2"/>
</dbReference>
<dbReference type="GO" id="GO:0045944">
    <property type="term" value="P:positive regulation of transcription by RNA polymerase II"/>
    <property type="evidence" value="ECO:0007669"/>
    <property type="project" value="TreeGrafter"/>
</dbReference>
<evidence type="ECO:0000256" key="9">
    <source>
        <dbReference type="PROSITE-ProRule" id="PRU00094"/>
    </source>
</evidence>